<dbReference type="InterPro" id="IPR041698">
    <property type="entry name" value="Methyltransf_25"/>
</dbReference>
<evidence type="ECO:0000256" key="2">
    <source>
        <dbReference type="ARBA" id="ARBA00005189"/>
    </source>
</evidence>
<organism evidence="7 8">
    <name type="scientific">Acrobeloides nanus</name>
    <dbReference type="NCBI Taxonomy" id="290746"/>
    <lineage>
        <taxon>Eukaryota</taxon>
        <taxon>Metazoa</taxon>
        <taxon>Ecdysozoa</taxon>
        <taxon>Nematoda</taxon>
        <taxon>Chromadorea</taxon>
        <taxon>Rhabditida</taxon>
        <taxon>Tylenchina</taxon>
        <taxon>Cephalobomorpha</taxon>
        <taxon>Cephaloboidea</taxon>
        <taxon>Cephalobidae</taxon>
        <taxon>Acrobeloides</taxon>
    </lineage>
</organism>
<comment type="catalytic activity">
    <reaction evidence="5">
        <text>phosphoethanolamine + S-adenosyl-L-methionine = N-methylethanolamine phosphate + S-adenosyl-L-homocysteine + H(+)</text>
        <dbReference type="Rhea" id="RHEA:20365"/>
        <dbReference type="ChEBI" id="CHEBI:15378"/>
        <dbReference type="ChEBI" id="CHEBI:57781"/>
        <dbReference type="ChEBI" id="CHEBI:57856"/>
        <dbReference type="ChEBI" id="CHEBI:58190"/>
        <dbReference type="ChEBI" id="CHEBI:59789"/>
        <dbReference type="EC" id="2.1.1.103"/>
    </reaction>
    <physiologicalReaction direction="left-to-right" evidence="5">
        <dbReference type="Rhea" id="RHEA:20366"/>
    </physiologicalReaction>
</comment>
<dbReference type="Gene3D" id="3.40.50.12180">
    <property type="match status" value="1"/>
</dbReference>
<dbReference type="PANTHER" id="PTHR44307:SF18">
    <property type="entry name" value="PHOSPHOETHANOLAMINE N-METHYLTRANSFERASE 1"/>
    <property type="match status" value="1"/>
</dbReference>
<accession>A0A914C8H3</accession>
<evidence type="ECO:0000256" key="3">
    <source>
        <dbReference type="ARBA" id="ARBA00022679"/>
    </source>
</evidence>
<dbReference type="InterPro" id="IPR029063">
    <property type="entry name" value="SAM-dependent_MTases_sf"/>
</dbReference>
<reference evidence="8" key="1">
    <citation type="submission" date="2022-11" db="UniProtKB">
        <authorList>
            <consortium name="WormBaseParasite"/>
        </authorList>
    </citation>
    <scope>IDENTIFICATION</scope>
</reference>
<evidence type="ECO:0000313" key="8">
    <source>
        <dbReference type="WBParaSite" id="ACRNAN_Path_539.g2038.t1"/>
    </source>
</evidence>
<dbReference type="AlphaFoldDB" id="A0A914C8H3"/>
<dbReference type="Proteomes" id="UP000887540">
    <property type="component" value="Unplaced"/>
</dbReference>
<dbReference type="EC" id="2.1.1.103" evidence="4"/>
<comment type="pathway">
    <text evidence="1">Phospholipid metabolism; phosphatidylcholine biosynthesis.</text>
</comment>
<proteinExistence type="predicted"/>
<feature type="domain" description="Methyltransferase" evidence="6">
    <location>
        <begin position="58"/>
        <end position="151"/>
    </location>
</feature>
<sequence>MAAVTTVKRDDTYKHFWDRYSDRPDIGSMMLNKNADELEESDRFDVLDSLPDVTGKDVVDIGAGIGRFTSVFAEKARHVVSTDFIESFILKNRERNAHFNNITFKVADAIHLELPSSSVDLVFTNWLLMYLSDSETLQFLLNVLRWLRPDGYVKLRESCSQPSTGRSTNVTLHSDANPTSYRFESIYIELVQNLRYRCPEGKIWRLDIQWSCSVPTYIKHFGNWRQVHWLAKKVLAEDQQAPLAYDQYLQLFSHDWQDEQREIDMKLDGERSNWSDSVFNDAILANSAIVPKNSTIISYNPRRLAYHCHINAHLLAERFTCNIWNVETNPYYYRTSLTKSTELKDNRVRFGWNENLALAIKYWGDHEAAFHSFLATELLSTTDEATMDQLPKILNNDSHLLLLEPADNVEQDSLRFKKILEKNFKVVSISEVTEQVHAHIKEYLKNRKEVFFIYTGLIVA</sequence>
<evidence type="ECO:0000256" key="1">
    <source>
        <dbReference type="ARBA" id="ARBA00004969"/>
    </source>
</evidence>
<name>A0A914C8H3_9BILA</name>
<dbReference type="GO" id="GO:0000234">
    <property type="term" value="F:phosphoethanolamine N-methyltransferase activity"/>
    <property type="evidence" value="ECO:0007669"/>
    <property type="project" value="UniProtKB-EC"/>
</dbReference>
<protein>
    <recommendedName>
        <fullName evidence="4">phosphoethanolamine N-methyltransferase</fullName>
        <ecNumber evidence="4">2.1.1.103</ecNumber>
    </recommendedName>
</protein>
<evidence type="ECO:0000256" key="4">
    <source>
        <dbReference type="ARBA" id="ARBA00035674"/>
    </source>
</evidence>
<dbReference type="Pfam" id="PF13649">
    <property type="entry name" value="Methyltransf_25"/>
    <property type="match status" value="1"/>
</dbReference>
<comment type="pathway">
    <text evidence="2">Lipid metabolism.</text>
</comment>
<dbReference type="PANTHER" id="PTHR44307">
    <property type="entry name" value="PHOSPHOETHANOLAMINE METHYLTRANSFERASE"/>
    <property type="match status" value="1"/>
</dbReference>
<evidence type="ECO:0000313" key="7">
    <source>
        <dbReference type="Proteomes" id="UP000887540"/>
    </source>
</evidence>
<dbReference type="Gene3D" id="3.40.50.150">
    <property type="entry name" value="Vaccinia Virus protein VP39"/>
    <property type="match status" value="1"/>
</dbReference>
<dbReference type="WBParaSite" id="ACRNAN_Path_539.g2038.t1">
    <property type="protein sequence ID" value="ACRNAN_Path_539.g2038.t1"/>
    <property type="gene ID" value="ACRNAN_Path_539.g2038"/>
</dbReference>
<dbReference type="SUPFAM" id="SSF53335">
    <property type="entry name" value="S-adenosyl-L-methionine-dependent methyltransferases"/>
    <property type="match status" value="1"/>
</dbReference>
<evidence type="ECO:0000256" key="5">
    <source>
        <dbReference type="ARBA" id="ARBA00047622"/>
    </source>
</evidence>
<evidence type="ECO:0000259" key="6">
    <source>
        <dbReference type="Pfam" id="PF13649"/>
    </source>
</evidence>
<keyword evidence="7" id="KW-1185">Reference proteome</keyword>
<dbReference type="CDD" id="cd02440">
    <property type="entry name" value="AdoMet_MTases"/>
    <property type="match status" value="1"/>
</dbReference>
<keyword evidence="3" id="KW-0808">Transferase</keyword>